<evidence type="ECO:0000313" key="2">
    <source>
        <dbReference type="Proteomes" id="UP000637578"/>
    </source>
</evidence>
<comment type="caution">
    <text evidence="1">The sequence shown here is derived from an EMBL/GenBank/DDBJ whole genome shotgun (WGS) entry which is preliminary data.</text>
</comment>
<evidence type="ECO:0000313" key="1">
    <source>
        <dbReference type="EMBL" id="GGM55454.1"/>
    </source>
</evidence>
<sequence length="134" mass="14790">MTLLSKEQILKANDRKTVDVYVPEWSGTVRLRSLTAKERDDYEASCHEMKNGVAVPKIENVRARLVALSAVDEDGNCMFKSASDLLDLSGKAATPINRLFYAAAKLSGLRPEDIKELEQGFDDAQSEPSCSDSH</sequence>
<protein>
    <submittedName>
        <fullName evidence="1">Uncharacterized protein</fullName>
    </submittedName>
</protein>
<reference evidence="1" key="1">
    <citation type="journal article" date="2014" name="Int. J. Syst. Evol. Microbiol.">
        <title>Complete genome sequence of Corynebacterium casei LMG S-19264T (=DSM 44701T), isolated from a smear-ripened cheese.</title>
        <authorList>
            <consortium name="US DOE Joint Genome Institute (JGI-PGF)"/>
            <person name="Walter F."/>
            <person name="Albersmeier A."/>
            <person name="Kalinowski J."/>
            <person name="Ruckert C."/>
        </authorList>
    </citation>
    <scope>NUCLEOTIDE SEQUENCE</scope>
    <source>
        <strain evidence="1">CGMCC 4.5737</strain>
    </source>
</reference>
<dbReference type="Proteomes" id="UP000637578">
    <property type="component" value="Unassembled WGS sequence"/>
</dbReference>
<gene>
    <name evidence="1" type="ORF">GCM10012275_28230</name>
</gene>
<proteinExistence type="predicted"/>
<accession>A0A8J3CEW4</accession>
<dbReference type="Gene3D" id="3.30.2220.20">
    <property type="entry name" value="Phage tail assembly chaperone gp13-like"/>
    <property type="match status" value="1"/>
</dbReference>
<dbReference type="AlphaFoldDB" id="A0A8J3CEW4"/>
<name>A0A8J3CEW4_9PSEU</name>
<dbReference type="InterPro" id="IPR038556">
    <property type="entry name" value="TAC_Gp13-like_sf"/>
</dbReference>
<organism evidence="1 2">
    <name type="scientific">Longimycelium tulufanense</name>
    <dbReference type="NCBI Taxonomy" id="907463"/>
    <lineage>
        <taxon>Bacteria</taxon>
        <taxon>Bacillati</taxon>
        <taxon>Actinomycetota</taxon>
        <taxon>Actinomycetes</taxon>
        <taxon>Pseudonocardiales</taxon>
        <taxon>Pseudonocardiaceae</taxon>
        <taxon>Longimycelium</taxon>
    </lineage>
</organism>
<keyword evidence="2" id="KW-1185">Reference proteome</keyword>
<dbReference type="EMBL" id="BMMK01000011">
    <property type="protein sequence ID" value="GGM55454.1"/>
    <property type="molecule type" value="Genomic_DNA"/>
</dbReference>
<reference evidence="1" key="2">
    <citation type="submission" date="2020-09" db="EMBL/GenBank/DDBJ databases">
        <authorList>
            <person name="Sun Q."/>
            <person name="Zhou Y."/>
        </authorList>
    </citation>
    <scope>NUCLEOTIDE SEQUENCE</scope>
    <source>
        <strain evidence="1">CGMCC 4.5737</strain>
    </source>
</reference>
<dbReference type="RefSeq" id="WP_189057753.1">
    <property type="nucleotide sequence ID" value="NZ_BMMK01000011.1"/>
</dbReference>